<dbReference type="InterPro" id="IPR011333">
    <property type="entry name" value="SKP1/BTB/POZ_sf"/>
</dbReference>
<feature type="compositionally biased region" description="Acidic residues" evidence="1">
    <location>
        <begin position="645"/>
        <end position="662"/>
    </location>
</feature>
<dbReference type="EMBL" id="ML179043">
    <property type="protein sequence ID" value="THV06369.1"/>
    <property type="molecule type" value="Genomic_DNA"/>
</dbReference>
<protein>
    <recommendedName>
        <fullName evidence="4">BTB domain-containing protein</fullName>
    </recommendedName>
</protein>
<proteinExistence type="predicted"/>
<reference evidence="2 3" key="1">
    <citation type="journal article" date="2019" name="Nat. Ecol. Evol.">
        <title>Megaphylogeny resolves global patterns of mushroom evolution.</title>
        <authorList>
            <person name="Varga T."/>
            <person name="Krizsan K."/>
            <person name="Foldi C."/>
            <person name="Dima B."/>
            <person name="Sanchez-Garcia M."/>
            <person name="Sanchez-Ramirez S."/>
            <person name="Szollosi G.J."/>
            <person name="Szarkandi J.G."/>
            <person name="Papp V."/>
            <person name="Albert L."/>
            <person name="Andreopoulos W."/>
            <person name="Angelini C."/>
            <person name="Antonin V."/>
            <person name="Barry K.W."/>
            <person name="Bougher N.L."/>
            <person name="Buchanan P."/>
            <person name="Buyck B."/>
            <person name="Bense V."/>
            <person name="Catcheside P."/>
            <person name="Chovatia M."/>
            <person name="Cooper J."/>
            <person name="Damon W."/>
            <person name="Desjardin D."/>
            <person name="Finy P."/>
            <person name="Geml J."/>
            <person name="Haridas S."/>
            <person name="Hughes K."/>
            <person name="Justo A."/>
            <person name="Karasinski D."/>
            <person name="Kautmanova I."/>
            <person name="Kiss B."/>
            <person name="Kocsube S."/>
            <person name="Kotiranta H."/>
            <person name="LaButti K.M."/>
            <person name="Lechner B.E."/>
            <person name="Liimatainen K."/>
            <person name="Lipzen A."/>
            <person name="Lukacs Z."/>
            <person name="Mihaltcheva S."/>
            <person name="Morgado L.N."/>
            <person name="Niskanen T."/>
            <person name="Noordeloos M.E."/>
            <person name="Ohm R.A."/>
            <person name="Ortiz-Santana B."/>
            <person name="Ovrebo C."/>
            <person name="Racz N."/>
            <person name="Riley R."/>
            <person name="Savchenko A."/>
            <person name="Shiryaev A."/>
            <person name="Soop K."/>
            <person name="Spirin V."/>
            <person name="Szebenyi C."/>
            <person name="Tomsovsky M."/>
            <person name="Tulloss R.E."/>
            <person name="Uehling J."/>
            <person name="Grigoriev I.V."/>
            <person name="Vagvolgyi C."/>
            <person name="Papp T."/>
            <person name="Martin F.M."/>
            <person name="Miettinen O."/>
            <person name="Hibbett D.S."/>
            <person name="Nagy L.G."/>
        </authorList>
    </citation>
    <scope>NUCLEOTIDE SEQUENCE [LARGE SCALE GENOMIC DNA]</scope>
    <source>
        <strain evidence="2 3">CBS 962.96</strain>
    </source>
</reference>
<dbReference type="AlphaFoldDB" id="A0A4S8MUJ6"/>
<evidence type="ECO:0000313" key="2">
    <source>
        <dbReference type="EMBL" id="THV06369.1"/>
    </source>
</evidence>
<feature type="compositionally biased region" description="Low complexity" evidence="1">
    <location>
        <begin position="547"/>
        <end position="566"/>
    </location>
</feature>
<feature type="region of interest" description="Disordered" evidence="1">
    <location>
        <begin position="308"/>
        <end position="332"/>
    </location>
</feature>
<name>A0A4S8MUJ6_DENBC</name>
<feature type="region of interest" description="Disordered" evidence="1">
    <location>
        <begin position="641"/>
        <end position="683"/>
    </location>
</feature>
<accession>A0A4S8MUJ6</accession>
<feature type="region of interest" description="Disordered" evidence="1">
    <location>
        <begin position="414"/>
        <end position="439"/>
    </location>
</feature>
<evidence type="ECO:0000313" key="3">
    <source>
        <dbReference type="Proteomes" id="UP000297245"/>
    </source>
</evidence>
<organism evidence="2 3">
    <name type="scientific">Dendrothele bispora (strain CBS 962.96)</name>
    <dbReference type="NCBI Taxonomy" id="1314807"/>
    <lineage>
        <taxon>Eukaryota</taxon>
        <taxon>Fungi</taxon>
        <taxon>Dikarya</taxon>
        <taxon>Basidiomycota</taxon>
        <taxon>Agaricomycotina</taxon>
        <taxon>Agaricomycetes</taxon>
        <taxon>Agaricomycetidae</taxon>
        <taxon>Agaricales</taxon>
        <taxon>Agaricales incertae sedis</taxon>
        <taxon>Dendrothele</taxon>
    </lineage>
</organism>
<evidence type="ECO:0000256" key="1">
    <source>
        <dbReference type="SAM" id="MobiDB-lite"/>
    </source>
</evidence>
<feature type="compositionally biased region" description="Pro residues" evidence="1">
    <location>
        <begin position="527"/>
        <end position="546"/>
    </location>
</feature>
<sequence>MSTTFFTSMTTTLLTINANANDTKHKHIVRSKDFWFSDGNIVLIAPTTHYPDCSSSCSTSYAFKVHRGQLARHSEIFSDLFCVPQPVIISDQEKTLFQAFEECPWVDMHDDAEDLHWFLRALYDGLYFPTPPDVSQDIFPFLSSVLRLSNKYLTPHLRMLCLTRLVTDFPCTLDGWDRREAAATYPTSMTVLEYENPLFAPIFALSQSSRQESQQTQLHPLAGQYRPRDFYPHPFLIIRLALEMGADSDCLDYELAMIMRRLLQSAFYDLSRYAPSRIAGWVLGKEKIVAHDPGVCHAVIPEECELDDTRGHSSPLKVNTSSTSTPEPISSNSFSSLQILSRILDGRETGQKFVAEWILTELVGRKPEPECIWSFTLGGSGRWVPVGAAAAAAGIRTSTGSEYAETRTSNAVTGTFTTSSAGVGQDQPQGYTSTQTQEQAHISTHEQVSMTLQPQLTPPGAYTSQTSVVPTFVMNPPPSSLPHSDSGSFIFADAVDTDVGAGYMTTTTVPTASNILGTTPNVNPNPYLNPPIFVPQSQPYPPPTAPSPSSTNSQAPQAPQASSPYPHHTSSDPPHHLSDSLSVIPPPSEFSPWGHPCAESFYFIALNLLRAVGGIAVGRDADPLFTISQAEEMLERCDFVQGGGVDDEDEDEDGEGLDDDDHDGGNALGTGAGADGATNANANTNPAGAATGIAEGIRGSQGKKKKVCALQICTPCKLSVKESCERARRKVWAEMPGWFGLK</sequence>
<feature type="region of interest" description="Disordered" evidence="1">
    <location>
        <begin position="527"/>
        <end position="583"/>
    </location>
</feature>
<gene>
    <name evidence="2" type="ORF">K435DRAFT_960608</name>
</gene>
<feature type="compositionally biased region" description="Low complexity" evidence="1">
    <location>
        <begin position="319"/>
        <end position="332"/>
    </location>
</feature>
<feature type="compositionally biased region" description="Basic and acidic residues" evidence="1">
    <location>
        <begin position="569"/>
        <end position="578"/>
    </location>
</feature>
<dbReference type="Proteomes" id="UP000297245">
    <property type="component" value="Unassembled WGS sequence"/>
</dbReference>
<dbReference type="OrthoDB" id="3220652at2759"/>
<evidence type="ECO:0008006" key="4">
    <source>
        <dbReference type="Google" id="ProtNLM"/>
    </source>
</evidence>
<dbReference type="Gene3D" id="3.30.710.10">
    <property type="entry name" value="Potassium Channel Kv1.1, Chain A"/>
    <property type="match status" value="1"/>
</dbReference>
<dbReference type="SUPFAM" id="SSF54695">
    <property type="entry name" value="POZ domain"/>
    <property type="match status" value="1"/>
</dbReference>
<keyword evidence="3" id="KW-1185">Reference proteome</keyword>